<evidence type="ECO:0000256" key="1">
    <source>
        <dbReference type="SAM" id="MobiDB-lite"/>
    </source>
</evidence>
<protein>
    <submittedName>
        <fullName evidence="2">Uncharacterized protein</fullName>
    </submittedName>
</protein>
<reference evidence="2" key="2">
    <citation type="journal article" date="2023" name="IMA Fungus">
        <title>Comparative genomic study of the Penicillium genus elucidates a diverse pangenome and 15 lateral gene transfer events.</title>
        <authorList>
            <person name="Petersen C."/>
            <person name="Sorensen T."/>
            <person name="Nielsen M.R."/>
            <person name="Sondergaard T.E."/>
            <person name="Sorensen J.L."/>
            <person name="Fitzpatrick D.A."/>
            <person name="Frisvad J.C."/>
            <person name="Nielsen K.L."/>
        </authorList>
    </citation>
    <scope>NUCLEOTIDE SEQUENCE</scope>
    <source>
        <strain evidence="2">IBT 35673</strain>
    </source>
</reference>
<dbReference type="Proteomes" id="UP001147695">
    <property type="component" value="Unassembled WGS sequence"/>
</dbReference>
<feature type="compositionally biased region" description="Polar residues" evidence="1">
    <location>
        <begin position="1"/>
        <end position="22"/>
    </location>
</feature>
<comment type="caution">
    <text evidence="2">The sequence shown here is derived from an EMBL/GenBank/DDBJ whole genome shotgun (WGS) entry which is preliminary data.</text>
</comment>
<organism evidence="2 3">
    <name type="scientific">Penicillium brevicompactum</name>
    <dbReference type="NCBI Taxonomy" id="5074"/>
    <lineage>
        <taxon>Eukaryota</taxon>
        <taxon>Fungi</taxon>
        <taxon>Dikarya</taxon>
        <taxon>Ascomycota</taxon>
        <taxon>Pezizomycotina</taxon>
        <taxon>Eurotiomycetes</taxon>
        <taxon>Eurotiomycetidae</taxon>
        <taxon>Eurotiales</taxon>
        <taxon>Aspergillaceae</taxon>
        <taxon>Penicillium</taxon>
    </lineage>
</organism>
<evidence type="ECO:0000313" key="2">
    <source>
        <dbReference type="EMBL" id="KAJ5322758.1"/>
    </source>
</evidence>
<dbReference type="EMBL" id="JAPZBQ010000006">
    <property type="protein sequence ID" value="KAJ5322758.1"/>
    <property type="molecule type" value="Genomic_DNA"/>
</dbReference>
<accession>A0A9W9U7L8</accession>
<gene>
    <name evidence="2" type="ORF">N7452_011047</name>
</gene>
<feature type="region of interest" description="Disordered" evidence="1">
    <location>
        <begin position="1"/>
        <end position="27"/>
    </location>
</feature>
<evidence type="ECO:0000313" key="3">
    <source>
        <dbReference type="Proteomes" id="UP001147695"/>
    </source>
</evidence>
<proteinExistence type="predicted"/>
<sequence length="68" mass="7562">MGHGASMNQSARQQNQDVQIPDQTDLRISTEEAMASPVDTPGEHLPSFAHRCDLSIRGRDALDDFPWL</sequence>
<dbReference type="AlphaFoldDB" id="A0A9W9U7L8"/>
<name>A0A9W9U7L8_PENBR</name>
<reference evidence="2" key="1">
    <citation type="submission" date="2022-12" db="EMBL/GenBank/DDBJ databases">
        <authorList>
            <person name="Petersen C."/>
        </authorList>
    </citation>
    <scope>NUCLEOTIDE SEQUENCE</scope>
    <source>
        <strain evidence="2">IBT 35673</strain>
    </source>
</reference>